<organism evidence="2 3">
    <name type="scientific">Halobacillus alkaliphilus</name>
    <dbReference type="NCBI Taxonomy" id="396056"/>
    <lineage>
        <taxon>Bacteria</taxon>
        <taxon>Bacillati</taxon>
        <taxon>Bacillota</taxon>
        <taxon>Bacilli</taxon>
        <taxon>Bacillales</taxon>
        <taxon>Bacillaceae</taxon>
        <taxon>Halobacillus</taxon>
    </lineage>
</organism>
<protein>
    <submittedName>
        <fullName evidence="2">Regulatory protein YrvL</fullName>
    </submittedName>
</protein>
<dbReference type="Proteomes" id="UP000198897">
    <property type="component" value="Unassembled WGS sequence"/>
</dbReference>
<keyword evidence="1" id="KW-0472">Membrane</keyword>
<dbReference type="AlphaFoldDB" id="A0A1I2LTN3"/>
<feature type="transmembrane region" description="Helical" evidence="1">
    <location>
        <begin position="55"/>
        <end position="78"/>
    </location>
</feature>
<dbReference type="Pfam" id="PF14184">
    <property type="entry name" value="YrvL"/>
    <property type="match status" value="1"/>
</dbReference>
<accession>A0A1I2LTN3</accession>
<feature type="transmembrane region" description="Helical" evidence="1">
    <location>
        <begin position="21"/>
        <end position="43"/>
    </location>
</feature>
<name>A0A1I2LTN3_9BACI</name>
<evidence type="ECO:0000256" key="1">
    <source>
        <dbReference type="SAM" id="Phobius"/>
    </source>
</evidence>
<feature type="transmembrane region" description="Helical" evidence="1">
    <location>
        <begin position="120"/>
        <end position="139"/>
    </location>
</feature>
<dbReference type="OrthoDB" id="2721966at2"/>
<keyword evidence="1" id="KW-1133">Transmembrane helix</keyword>
<reference evidence="3" key="1">
    <citation type="submission" date="2016-10" db="EMBL/GenBank/DDBJ databases">
        <authorList>
            <person name="Varghese N."/>
            <person name="Submissions S."/>
        </authorList>
    </citation>
    <scope>NUCLEOTIDE SEQUENCE [LARGE SCALE GENOMIC DNA]</scope>
    <source>
        <strain evidence="3">FP5</strain>
    </source>
</reference>
<proteinExistence type="predicted"/>
<feature type="transmembrane region" description="Helical" evidence="1">
    <location>
        <begin position="90"/>
        <end position="108"/>
    </location>
</feature>
<dbReference type="InterPro" id="IPR025912">
    <property type="entry name" value="YrvL"/>
</dbReference>
<keyword evidence="3" id="KW-1185">Reference proteome</keyword>
<sequence>MKKHRFRHSFRKDKSMVFISVGFLLLLGVTTVFGVFFLGMVGLFELMGVSYESGWSLLLFGVLISILGLFFEAAAKLVKTISSYGKPSPYVFLIWRLFVDLLFTWLTIYTVDELVSQVTMVLWSEWFFTFLLVTADYVFDEKKQTKKLA</sequence>
<gene>
    <name evidence="2" type="ORF">SAMN05216353_11052</name>
</gene>
<evidence type="ECO:0000313" key="3">
    <source>
        <dbReference type="Proteomes" id="UP000198897"/>
    </source>
</evidence>
<evidence type="ECO:0000313" key="2">
    <source>
        <dbReference type="EMBL" id="SFF82503.1"/>
    </source>
</evidence>
<dbReference type="EMBL" id="FOOG01000010">
    <property type="protein sequence ID" value="SFF82503.1"/>
    <property type="molecule type" value="Genomic_DNA"/>
</dbReference>
<keyword evidence="1" id="KW-0812">Transmembrane</keyword>
<dbReference type="RefSeq" id="WP_089751524.1">
    <property type="nucleotide sequence ID" value="NZ_FOOG01000010.1"/>
</dbReference>